<sequence length="87" mass="10280">MSAVQIATWMTQQFKGDYLYQEDVAWQLHKNLKGQATYTNDNGNIAINKDVLKEFRKLTEGQVVWERGEKAWRKLRKNEAYTGRQQD</sequence>
<gene>
    <name evidence="1" type="ORF">PYE51_17400</name>
</gene>
<protein>
    <submittedName>
        <fullName evidence="1">Uncharacterized protein</fullName>
    </submittedName>
</protein>
<dbReference type="InterPro" id="IPR054228">
    <property type="entry name" value="DUF6953"/>
</dbReference>
<reference evidence="1" key="1">
    <citation type="submission" date="2022-02" db="EMBL/GenBank/DDBJ databases">
        <title>Emergence and expansion in Europe of a Vibrio aestuarianus clonal complex pathogenic for oysters.</title>
        <authorList>
            <person name="Mesnil A."/>
            <person name="Travers M.-A."/>
        </authorList>
    </citation>
    <scope>NUCLEOTIDE SEQUENCE</scope>
    <source>
        <strain evidence="1">U29</strain>
    </source>
</reference>
<evidence type="ECO:0000313" key="2">
    <source>
        <dbReference type="Proteomes" id="UP001239257"/>
    </source>
</evidence>
<organism evidence="1 2">
    <name type="scientific">Vibrio aestuarianus</name>
    <dbReference type="NCBI Taxonomy" id="28171"/>
    <lineage>
        <taxon>Bacteria</taxon>
        <taxon>Pseudomonadati</taxon>
        <taxon>Pseudomonadota</taxon>
        <taxon>Gammaproteobacteria</taxon>
        <taxon>Vibrionales</taxon>
        <taxon>Vibrionaceae</taxon>
        <taxon>Vibrio</taxon>
    </lineage>
</organism>
<dbReference type="Pfam" id="PF22266">
    <property type="entry name" value="DUF6953"/>
    <property type="match status" value="1"/>
</dbReference>
<dbReference type="RefSeq" id="WP_053543595.1">
    <property type="nucleotide sequence ID" value="NZ_CP118710.1"/>
</dbReference>
<name>A0AAX3U795_9VIBR</name>
<proteinExistence type="predicted"/>
<dbReference type="Proteomes" id="UP001239257">
    <property type="component" value="Chromosome 2"/>
</dbReference>
<evidence type="ECO:0000313" key="1">
    <source>
        <dbReference type="EMBL" id="WGK83141.1"/>
    </source>
</evidence>
<accession>A0AAX3U795</accession>
<dbReference type="AlphaFoldDB" id="A0AAX3U795"/>
<dbReference type="EMBL" id="CP118710">
    <property type="protein sequence ID" value="WGK83141.1"/>
    <property type="molecule type" value="Genomic_DNA"/>
</dbReference>